<dbReference type="GO" id="GO:0003700">
    <property type="term" value="F:DNA-binding transcription factor activity"/>
    <property type="evidence" value="ECO:0007669"/>
    <property type="project" value="InterPro"/>
</dbReference>
<dbReference type="NCBIfam" id="NF033788">
    <property type="entry name" value="HTH_metalloreg"/>
    <property type="match status" value="1"/>
</dbReference>
<dbReference type="PROSITE" id="PS50987">
    <property type="entry name" value="HTH_ARSR_2"/>
    <property type="match status" value="1"/>
</dbReference>
<evidence type="ECO:0000256" key="1">
    <source>
        <dbReference type="ARBA" id="ARBA00023015"/>
    </source>
</evidence>
<feature type="domain" description="HTH arsR-type" evidence="4">
    <location>
        <begin position="1"/>
        <end position="95"/>
    </location>
</feature>
<evidence type="ECO:0000259" key="4">
    <source>
        <dbReference type="PROSITE" id="PS50987"/>
    </source>
</evidence>
<dbReference type="PANTHER" id="PTHR43132:SF2">
    <property type="entry name" value="ARSENICAL RESISTANCE OPERON REPRESSOR ARSR-RELATED"/>
    <property type="match status" value="1"/>
</dbReference>
<dbReference type="InterPro" id="IPR001845">
    <property type="entry name" value="HTH_ArsR_DNA-bd_dom"/>
</dbReference>
<dbReference type="Pfam" id="PF12840">
    <property type="entry name" value="HTH_20"/>
    <property type="match status" value="1"/>
</dbReference>
<keyword evidence="3" id="KW-0804">Transcription</keyword>
<comment type="caution">
    <text evidence="5">The sequence shown here is derived from an EMBL/GenBank/DDBJ whole genome shotgun (WGS) entry which is preliminary data.</text>
</comment>
<dbReference type="InterPro" id="IPR051011">
    <property type="entry name" value="Metal_resp_trans_reg"/>
</dbReference>
<dbReference type="SUPFAM" id="SSF46785">
    <property type="entry name" value="Winged helix' DNA-binding domain"/>
    <property type="match status" value="1"/>
</dbReference>
<dbReference type="AlphaFoldDB" id="A0A315EA54"/>
<keyword evidence="1" id="KW-0805">Transcription regulation</keyword>
<dbReference type="GO" id="GO:0003677">
    <property type="term" value="F:DNA binding"/>
    <property type="evidence" value="ECO:0007669"/>
    <property type="project" value="UniProtKB-KW"/>
</dbReference>
<dbReference type="InterPro" id="IPR036390">
    <property type="entry name" value="WH_DNA-bd_sf"/>
</dbReference>
<dbReference type="PANTHER" id="PTHR43132">
    <property type="entry name" value="ARSENICAL RESISTANCE OPERON REPRESSOR ARSR-RELATED"/>
    <property type="match status" value="1"/>
</dbReference>
<protein>
    <submittedName>
        <fullName evidence="5">Transcriptional regulator</fullName>
    </submittedName>
</protein>
<name>A0A315EA54_9BURK</name>
<dbReference type="PRINTS" id="PR00778">
    <property type="entry name" value="HTHARSR"/>
</dbReference>
<evidence type="ECO:0000313" key="6">
    <source>
        <dbReference type="Proteomes" id="UP000250790"/>
    </source>
</evidence>
<proteinExistence type="predicted"/>
<keyword evidence="6" id="KW-1185">Reference proteome</keyword>
<dbReference type="OrthoDB" id="5297460at2"/>
<dbReference type="CDD" id="cd00090">
    <property type="entry name" value="HTH_ARSR"/>
    <property type="match status" value="1"/>
</dbReference>
<sequence>MDEDLAVKALAALAQTSRLRVFRAIVGAGPEGMQPGQLSQALELPPNTLSFHLKELHHAGLVSVQREGRFLRYRADMTAMQSLVGFLTDHCCQGVPCVDMSPVACGPDHCWTAEPAIR</sequence>
<dbReference type="Gene3D" id="1.10.10.10">
    <property type="entry name" value="Winged helix-like DNA-binding domain superfamily/Winged helix DNA-binding domain"/>
    <property type="match status" value="1"/>
</dbReference>
<evidence type="ECO:0000256" key="3">
    <source>
        <dbReference type="ARBA" id="ARBA00023163"/>
    </source>
</evidence>
<gene>
    <name evidence="5" type="ORF">B9Z37_08885</name>
</gene>
<organism evidence="5 6">
    <name type="scientific">Limnohabitans parvus II-B4</name>
    <dbReference type="NCBI Taxonomy" id="1293052"/>
    <lineage>
        <taxon>Bacteria</taxon>
        <taxon>Pseudomonadati</taxon>
        <taxon>Pseudomonadota</taxon>
        <taxon>Betaproteobacteria</taxon>
        <taxon>Burkholderiales</taxon>
        <taxon>Comamonadaceae</taxon>
        <taxon>Limnohabitans</taxon>
    </lineage>
</organism>
<dbReference type="SMART" id="SM00418">
    <property type="entry name" value="HTH_ARSR"/>
    <property type="match status" value="1"/>
</dbReference>
<dbReference type="InterPro" id="IPR011991">
    <property type="entry name" value="ArsR-like_HTH"/>
</dbReference>
<dbReference type="Proteomes" id="UP000250790">
    <property type="component" value="Unassembled WGS sequence"/>
</dbReference>
<accession>A0A315EA54</accession>
<dbReference type="RefSeq" id="WP_108312979.1">
    <property type="nucleotide sequence ID" value="NZ_NESN01000003.1"/>
</dbReference>
<dbReference type="EMBL" id="NESN01000003">
    <property type="protein sequence ID" value="PUE53505.1"/>
    <property type="molecule type" value="Genomic_DNA"/>
</dbReference>
<evidence type="ECO:0000313" key="5">
    <source>
        <dbReference type="EMBL" id="PUE53505.1"/>
    </source>
</evidence>
<keyword evidence="2" id="KW-0238">DNA-binding</keyword>
<dbReference type="InterPro" id="IPR036388">
    <property type="entry name" value="WH-like_DNA-bd_sf"/>
</dbReference>
<reference evidence="5 6" key="1">
    <citation type="submission" date="2017-04" db="EMBL/GenBank/DDBJ databases">
        <title>Unexpected and diverse lifestyles within the genus Limnohabitans.</title>
        <authorList>
            <person name="Kasalicky V."/>
            <person name="Mehrshad M."/>
            <person name="Andrei S.-A."/>
            <person name="Salcher M."/>
            <person name="Kratochvilova H."/>
            <person name="Simek K."/>
            <person name="Ghai R."/>
        </authorList>
    </citation>
    <scope>NUCLEOTIDE SEQUENCE [LARGE SCALE GENOMIC DNA]</scope>
    <source>
        <strain evidence="5 6">II-B4</strain>
    </source>
</reference>
<evidence type="ECO:0000256" key="2">
    <source>
        <dbReference type="ARBA" id="ARBA00023125"/>
    </source>
</evidence>